<dbReference type="AlphaFoldDB" id="A0A1B0ZRK7"/>
<dbReference type="RefSeq" id="WP_065271695.1">
    <property type="nucleotide sequence ID" value="NZ_CP015124.1"/>
</dbReference>
<protein>
    <submittedName>
        <fullName evidence="1">Isopropylmalate isomerase</fullName>
    </submittedName>
</protein>
<sequence length="37" mass="4359">MYLTGMTFVLAQKIELQDRARLRERFYGAARTVLARL</sequence>
<reference evidence="1 2" key="1">
    <citation type="submission" date="2016-04" db="EMBL/GenBank/DDBJ databases">
        <authorList>
            <person name="Evans L.H."/>
            <person name="Alamgir A."/>
            <person name="Owens N."/>
            <person name="Weber N.D."/>
            <person name="Virtaneva K."/>
            <person name="Barbian K."/>
            <person name="Babar A."/>
            <person name="Rosenke K."/>
        </authorList>
    </citation>
    <scope>NUCLEOTIDE SEQUENCE [LARGE SCALE GENOMIC DNA]</scope>
    <source>
        <strain evidence="1 2">JL2886</strain>
    </source>
</reference>
<proteinExistence type="predicted"/>
<evidence type="ECO:0000313" key="1">
    <source>
        <dbReference type="EMBL" id="ANP36769.1"/>
    </source>
</evidence>
<accession>A0A1B0ZRK7</accession>
<dbReference type="GO" id="GO:0016853">
    <property type="term" value="F:isomerase activity"/>
    <property type="evidence" value="ECO:0007669"/>
    <property type="project" value="UniProtKB-KW"/>
</dbReference>
<dbReference type="OrthoDB" id="7875540at2"/>
<gene>
    <name evidence="1" type="ORF">JL2886_01861</name>
</gene>
<evidence type="ECO:0000313" key="2">
    <source>
        <dbReference type="Proteomes" id="UP000092565"/>
    </source>
</evidence>
<dbReference type="Proteomes" id="UP000092565">
    <property type="component" value="Chromosome"/>
</dbReference>
<name>A0A1B0ZRK7_9RHOB</name>
<dbReference type="EMBL" id="CP015124">
    <property type="protein sequence ID" value="ANP36769.1"/>
    <property type="molecule type" value="Genomic_DNA"/>
</dbReference>
<keyword evidence="1" id="KW-0413">Isomerase</keyword>
<organism evidence="1 2">
    <name type="scientific">Phaeobacter gallaeciensis</name>
    <dbReference type="NCBI Taxonomy" id="60890"/>
    <lineage>
        <taxon>Bacteria</taxon>
        <taxon>Pseudomonadati</taxon>
        <taxon>Pseudomonadota</taxon>
        <taxon>Alphaproteobacteria</taxon>
        <taxon>Rhodobacterales</taxon>
        <taxon>Roseobacteraceae</taxon>
        <taxon>Phaeobacter</taxon>
    </lineage>
</organism>
<keyword evidence="2" id="KW-1185">Reference proteome</keyword>
<dbReference type="PATRIC" id="fig|60890.4.peg.1816"/>